<evidence type="ECO:0000313" key="3">
    <source>
        <dbReference type="Proteomes" id="UP000033998"/>
    </source>
</evidence>
<evidence type="ECO:0000259" key="1">
    <source>
        <dbReference type="Pfam" id="PF01996"/>
    </source>
</evidence>
<feature type="domain" description="Coenzyme F420:L-glutamate ligase-like" evidence="1">
    <location>
        <begin position="6"/>
        <end position="201"/>
    </location>
</feature>
<proteinExistence type="predicted"/>
<organism evidence="2 3">
    <name type="scientific">Candidatus Nomurabacteria bacterium GW2011_GWD2_39_12</name>
    <dbReference type="NCBI Taxonomy" id="1618759"/>
    <lineage>
        <taxon>Bacteria</taxon>
        <taxon>Candidatus Nomuraibacteriota</taxon>
    </lineage>
</organism>
<sequence>MQIKAIKTRIFHENEDLFSFIFKYVKKIPEKSVLVVTSKVVSLAEGRTIEYKNKKQKVELIKKESSLAINTKLVWLTIKDGIVMADAGIDESNGDGQLIFLPKKSFFSAKKIRALLCAKYKVKNLGVIISDSGLVPFRSGVIGLALGYAGFKGVKSYKGKKDIFGRKFIYQKVNVADSLATAATLCMGEGNERQPLVLVKNAPVIFTAKTNKKEINFKKKEDIYAPLFNKIN</sequence>
<reference evidence="2 3" key="1">
    <citation type="journal article" date="2015" name="Nature">
        <title>rRNA introns, odd ribosomes, and small enigmatic genomes across a large radiation of phyla.</title>
        <authorList>
            <person name="Brown C.T."/>
            <person name="Hug L.A."/>
            <person name="Thomas B.C."/>
            <person name="Sharon I."/>
            <person name="Castelle C.J."/>
            <person name="Singh A."/>
            <person name="Wilkins M.J."/>
            <person name="Williams K.H."/>
            <person name="Banfield J.F."/>
        </authorList>
    </citation>
    <scope>NUCLEOTIDE SEQUENCE [LARGE SCALE GENOMIC DNA]</scope>
</reference>
<dbReference type="PANTHER" id="PTHR47917">
    <property type="match status" value="1"/>
</dbReference>
<gene>
    <name evidence="2" type="ORF">UT27_C0011G0025</name>
</gene>
<evidence type="ECO:0000313" key="2">
    <source>
        <dbReference type="EMBL" id="KKR01140.1"/>
    </source>
</evidence>
<dbReference type="EMBL" id="LBWE01000011">
    <property type="protein sequence ID" value="KKR01140.1"/>
    <property type="molecule type" value="Genomic_DNA"/>
</dbReference>
<name>A0A837HQ44_9BACT</name>
<dbReference type="Proteomes" id="UP000033998">
    <property type="component" value="Unassembled WGS sequence"/>
</dbReference>
<dbReference type="SUPFAM" id="SSF144010">
    <property type="entry name" value="CofE-like"/>
    <property type="match status" value="1"/>
</dbReference>
<accession>A0A837HQ44</accession>
<dbReference type="Gene3D" id="3.90.1660.10">
    <property type="entry name" value="CofE-like domain"/>
    <property type="match status" value="1"/>
</dbReference>
<dbReference type="InterPro" id="IPR002847">
    <property type="entry name" value="F420-0_gamma-glut_ligase-dom"/>
</dbReference>
<protein>
    <recommendedName>
        <fullName evidence="1">Coenzyme F420:L-glutamate ligase-like domain-containing protein</fullName>
    </recommendedName>
</protein>
<dbReference type="Gene3D" id="3.30.1330.100">
    <property type="entry name" value="CofE-like"/>
    <property type="match status" value="1"/>
</dbReference>
<dbReference type="GO" id="GO:0052618">
    <property type="term" value="F:coenzyme F420-0:L-glutamate ligase activity"/>
    <property type="evidence" value="ECO:0007669"/>
    <property type="project" value="TreeGrafter"/>
</dbReference>
<comment type="caution">
    <text evidence="2">The sequence shown here is derived from an EMBL/GenBank/DDBJ whole genome shotgun (WGS) entry which is preliminary data.</text>
</comment>
<dbReference type="Pfam" id="PF01996">
    <property type="entry name" value="F420_ligase"/>
    <property type="match status" value="1"/>
</dbReference>
<dbReference type="AlphaFoldDB" id="A0A837HQ44"/>
<dbReference type="PANTHER" id="PTHR47917:SF1">
    <property type="entry name" value="COENZYME F420:L-GLUTAMATE LIGASE"/>
    <property type="match status" value="1"/>
</dbReference>